<proteinExistence type="predicted"/>
<dbReference type="SUPFAM" id="SSF53850">
    <property type="entry name" value="Periplasmic binding protein-like II"/>
    <property type="match status" value="1"/>
</dbReference>
<dbReference type="RefSeq" id="WP_253887580.1">
    <property type="nucleotide sequence ID" value="NZ_BAAAVB010000009.1"/>
</dbReference>
<gene>
    <name evidence="3" type="ORF">LV75_003125</name>
</gene>
<keyword evidence="4" id="KW-1185">Reference proteome</keyword>
<evidence type="ECO:0000313" key="4">
    <source>
        <dbReference type="Proteomes" id="UP001205185"/>
    </source>
</evidence>
<feature type="domain" description="Solute-binding protein family 3/N-terminal" evidence="2">
    <location>
        <begin position="41"/>
        <end position="290"/>
    </location>
</feature>
<organism evidence="3 4">
    <name type="scientific">Actinokineospora diospyrosa</name>
    <dbReference type="NCBI Taxonomy" id="103728"/>
    <lineage>
        <taxon>Bacteria</taxon>
        <taxon>Bacillati</taxon>
        <taxon>Actinomycetota</taxon>
        <taxon>Actinomycetes</taxon>
        <taxon>Pseudonocardiales</taxon>
        <taxon>Pseudonocardiaceae</taxon>
        <taxon>Actinokineospora</taxon>
    </lineage>
</organism>
<keyword evidence="1" id="KW-0732">Signal</keyword>
<evidence type="ECO:0000256" key="1">
    <source>
        <dbReference type="SAM" id="SignalP"/>
    </source>
</evidence>
<dbReference type="EMBL" id="JAMTCO010000007">
    <property type="protein sequence ID" value="MCP2270624.1"/>
    <property type="molecule type" value="Genomic_DNA"/>
</dbReference>
<evidence type="ECO:0000259" key="2">
    <source>
        <dbReference type="SMART" id="SM00062"/>
    </source>
</evidence>
<name>A0ABT1IDA9_9PSEU</name>
<sequence>MATRRLRVRLYSLGAAAVVAVASTVVADRFVNPALLSLPETVKIGFNGRLPGWSFGKWDRGTYERPYGFDVAVADYLADRYGFTWEPVFLDPGQREPWLVSGKVDLVISNYSMDGKSSENGNLARSDVLDFAGPYFLDVSGVMFNRAKIKDLLSVNVERGTVKFLCASIGTTAEEYLRRSAVPSSDETPVRATQRECFDRFNNPDDLSVTGMVTDQSILSAYSAGAYERDTGPKVESATWANDQFGFPMSDERYGIAMRNDSPALCRELADAVDDFIADSAGWDRAFAENLAGIEPRGHKPVQADRRLC</sequence>
<dbReference type="Gene3D" id="3.40.190.10">
    <property type="entry name" value="Periplasmic binding protein-like II"/>
    <property type="match status" value="2"/>
</dbReference>
<accession>A0ABT1IDA9</accession>
<feature type="chain" id="PRO_5045484397" evidence="1">
    <location>
        <begin position="28"/>
        <end position="309"/>
    </location>
</feature>
<dbReference type="InterPro" id="IPR001638">
    <property type="entry name" value="Solute-binding_3/MltF_N"/>
</dbReference>
<evidence type="ECO:0000313" key="3">
    <source>
        <dbReference type="EMBL" id="MCP2270624.1"/>
    </source>
</evidence>
<dbReference type="SMART" id="SM00062">
    <property type="entry name" value="PBPb"/>
    <property type="match status" value="1"/>
</dbReference>
<protein>
    <submittedName>
        <fullName evidence="3">Glutamate transport system substrate-binding protein</fullName>
    </submittedName>
</protein>
<dbReference type="Pfam" id="PF00497">
    <property type="entry name" value="SBP_bac_3"/>
    <property type="match status" value="1"/>
</dbReference>
<feature type="signal peptide" evidence="1">
    <location>
        <begin position="1"/>
        <end position="27"/>
    </location>
</feature>
<dbReference type="Proteomes" id="UP001205185">
    <property type="component" value="Unassembled WGS sequence"/>
</dbReference>
<comment type="caution">
    <text evidence="3">The sequence shown here is derived from an EMBL/GenBank/DDBJ whole genome shotgun (WGS) entry which is preliminary data.</text>
</comment>
<reference evidence="3 4" key="1">
    <citation type="submission" date="2022-06" db="EMBL/GenBank/DDBJ databases">
        <title>Genomic Encyclopedia of Archaeal and Bacterial Type Strains, Phase II (KMG-II): from individual species to whole genera.</title>
        <authorList>
            <person name="Goeker M."/>
        </authorList>
    </citation>
    <scope>NUCLEOTIDE SEQUENCE [LARGE SCALE GENOMIC DNA]</scope>
    <source>
        <strain evidence="3 4">DSM 44255</strain>
    </source>
</reference>